<dbReference type="AlphaFoldDB" id="A0A242A2Z9"/>
<dbReference type="GO" id="GO:0006526">
    <property type="term" value="P:L-arginine biosynthetic process"/>
    <property type="evidence" value="ECO:0007669"/>
    <property type="project" value="TreeGrafter"/>
</dbReference>
<evidence type="ECO:0000256" key="8">
    <source>
        <dbReference type="ARBA" id="ARBA00023049"/>
    </source>
</evidence>
<comment type="caution">
    <text evidence="9">The sequence shown here is derived from an EMBL/GenBank/DDBJ whole genome shotgun (WGS) entry which is preliminary data.</text>
</comment>
<evidence type="ECO:0000256" key="3">
    <source>
        <dbReference type="ARBA" id="ARBA00022670"/>
    </source>
</evidence>
<dbReference type="STRING" id="1834191.A5886_000485"/>
<dbReference type="SUPFAM" id="SSF53187">
    <property type="entry name" value="Zn-dependent exopeptidases"/>
    <property type="match status" value="1"/>
</dbReference>
<dbReference type="PANTHER" id="PTHR43808:SF31">
    <property type="entry name" value="N-ACETYL-L-CITRULLINE DEACETYLASE"/>
    <property type="match status" value="1"/>
</dbReference>
<dbReference type="InterPro" id="IPR002933">
    <property type="entry name" value="Peptidase_M20"/>
</dbReference>
<dbReference type="SUPFAM" id="SSF55031">
    <property type="entry name" value="Bacterial exopeptidase dimerisation domain"/>
    <property type="match status" value="1"/>
</dbReference>
<comment type="cofactor">
    <cofactor evidence="1">
        <name>Zn(2+)</name>
        <dbReference type="ChEBI" id="CHEBI:29105"/>
    </cofactor>
</comment>
<evidence type="ECO:0000313" key="10">
    <source>
        <dbReference type="Proteomes" id="UP000195043"/>
    </source>
</evidence>
<dbReference type="GO" id="GO:0008777">
    <property type="term" value="F:acetylornithine deacetylase activity"/>
    <property type="evidence" value="ECO:0007669"/>
    <property type="project" value="TreeGrafter"/>
</dbReference>
<dbReference type="OrthoDB" id="9761532at2"/>
<keyword evidence="10" id="KW-1185">Reference proteome</keyword>
<dbReference type="RefSeq" id="WP_086273477.1">
    <property type="nucleotide sequence ID" value="NZ_NGKU01000001.1"/>
</dbReference>
<keyword evidence="6" id="KW-0862">Zinc</keyword>
<evidence type="ECO:0000256" key="4">
    <source>
        <dbReference type="ARBA" id="ARBA00022723"/>
    </source>
</evidence>
<keyword evidence="5" id="KW-0378">Hydrolase</keyword>
<dbReference type="InterPro" id="IPR036264">
    <property type="entry name" value="Bact_exopeptidase_dim_dom"/>
</dbReference>
<protein>
    <recommendedName>
        <fullName evidence="11">Peptidase M20 dimerisation domain-containing protein</fullName>
    </recommendedName>
</protein>
<dbReference type="GO" id="GO:0008237">
    <property type="term" value="F:metallopeptidase activity"/>
    <property type="evidence" value="ECO:0007669"/>
    <property type="project" value="UniProtKB-KW"/>
</dbReference>
<keyword evidence="3" id="KW-0645">Protease</keyword>
<comment type="similarity">
    <text evidence="2">Belongs to the peptidase M20A family.</text>
</comment>
<evidence type="ECO:0000313" key="9">
    <source>
        <dbReference type="EMBL" id="OTN75415.1"/>
    </source>
</evidence>
<keyword evidence="7" id="KW-0224">Dipeptidase</keyword>
<evidence type="ECO:0008006" key="11">
    <source>
        <dbReference type="Google" id="ProtNLM"/>
    </source>
</evidence>
<dbReference type="EMBL" id="NGKU01000001">
    <property type="protein sequence ID" value="OTN75415.1"/>
    <property type="molecule type" value="Genomic_DNA"/>
</dbReference>
<dbReference type="Pfam" id="PF01546">
    <property type="entry name" value="Peptidase_M20"/>
    <property type="match status" value="1"/>
</dbReference>
<dbReference type="GO" id="GO:0006508">
    <property type="term" value="P:proteolysis"/>
    <property type="evidence" value="ECO:0007669"/>
    <property type="project" value="UniProtKB-KW"/>
</dbReference>
<evidence type="ECO:0000256" key="7">
    <source>
        <dbReference type="ARBA" id="ARBA00022997"/>
    </source>
</evidence>
<gene>
    <name evidence="9" type="ORF">A5886_000485</name>
</gene>
<dbReference type="Proteomes" id="UP000195043">
    <property type="component" value="Unassembled WGS sequence"/>
</dbReference>
<organism evidence="9 10">
    <name type="scientific">Candidatus Enterococcus testudinis</name>
    <dbReference type="NCBI Taxonomy" id="1834191"/>
    <lineage>
        <taxon>Bacteria</taxon>
        <taxon>Bacillati</taxon>
        <taxon>Bacillota</taxon>
        <taxon>Bacilli</taxon>
        <taxon>Lactobacillales</taxon>
        <taxon>Enterococcaceae</taxon>
        <taxon>Enterococcus</taxon>
    </lineage>
</organism>
<dbReference type="GO" id="GO:0008270">
    <property type="term" value="F:zinc ion binding"/>
    <property type="evidence" value="ECO:0007669"/>
    <property type="project" value="InterPro"/>
</dbReference>
<keyword evidence="8" id="KW-0482">Metalloprotease</keyword>
<dbReference type="PANTHER" id="PTHR43808">
    <property type="entry name" value="ACETYLORNITHINE DEACETYLASE"/>
    <property type="match status" value="1"/>
</dbReference>
<dbReference type="GO" id="GO:0016805">
    <property type="term" value="F:dipeptidase activity"/>
    <property type="evidence" value="ECO:0007669"/>
    <property type="project" value="UniProtKB-KW"/>
</dbReference>
<dbReference type="NCBIfam" id="TIGR01887">
    <property type="entry name" value="dipeptidaselike"/>
    <property type="match status" value="1"/>
</dbReference>
<evidence type="ECO:0000256" key="2">
    <source>
        <dbReference type="ARBA" id="ARBA00006247"/>
    </source>
</evidence>
<dbReference type="InterPro" id="IPR050072">
    <property type="entry name" value="Peptidase_M20A"/>
</dbReference>
<name>A0A242A2Z9_9ENTE</name>
<evidence type="ECO:0000256" key="5">
    <source>
        <dbReference type="ARBA" id="ARBA00022801"/>
    </source>
</evidence>
<reference evidence="9 10" key="1">
    <citation type="submission" date="2017-05" db="EMBL/GenBank/DDBJ databases">
        <title>The Genome Sequence of Enterococcus sp. 8G7_MSG3316.</title>
        <authorList>
            <consortium name="The Broad Institute Genomics Platform"/>
            <consortium name="The Broad Institute Genomic Center for Infectious Diseases"/>
            <person name="Earl A."/>
            <person name="Manson A."/>
            <person name="Schwartman J."/>
            <person name="Gilmore M."/>
            <person name="Abouelleil A."/>
            <person name="Cao P."/>
            <person name="Chapman S."/>
            <person name="Cusick C."/>
            <person name="Shea T."/>
            <person name="Young S."/>
            <person name="Neafsey D."/>
            <person name="Nusbaum C."/>
            <person name="Birren B."/>
        </authorList>
    </citation>
    <scope>NUCLEOTIDE SEQUENCE [LARGE SCALE GENOMIC DNA]</scope>
    <source>
        <strain evidence="9 10">8G7_MSG3316</strain>
    </source>
</reference>
<accession>A0A242A2Z9</accession>
<dbReference type="InterPro" id="IPR010964">
    <property type="entry name" value="M20A_pepV-rel"/>
</dbReference>
<proteinExistence type="inferred from homology"/>
<evidence type="ECO:0000256" key="6">
    <source>
        <dbReference type="ARBA" id="ARBA00022833"/>
    </source>
</evidence>
<dbReference type="Gene3D" id="3.40.630.10">
    <property type="entry name" value="Zn peptidases"/>
    <property type="match status" value="2"/>
</dbReference>
<evidence type="ECO:0000256" key="1">
    <source>
        <dbReference type="ARBA" id="ARBA00001947"/>
    </source>
</evidence>
<keyword evidence="4" id="KW-0479">Metal-binding</keyword>
<sequence>MNSFKQSITNHWPDFLKDLQQMMQIASVKGTATAEAPYGEGPLNALKQALAFGTMYGFKTKMIDGKIGYVEWGQSSTDYIGIFGHVDVVAAGAGWSVSPFDLTEKAGRFYGRGILDNKGPIMSCLYGLKLLKDAGIEPKNTIRIVFGSDEESGMSDIPAYLAAEPAPVFGFTPDCKYPVVYGERGIVHVLLAFSLTEQDLHMLGTFEGEQSTAYVPDCVSTTLSGEKMTGYGKRAPSNAPELGKNAITQLAIQLQQQEALSAKGQAAFAWIVEKLHEQHTGAGFGLNQCTETTDQLLMTPVILQKTPTGLSLAISVRYPVNTKEEEVLTCMENALPSNASIHVTRRLPSICRDKHSLGVTLLSEVYAQMTGTYSPPVTTTGATYARKVSNIVAFGPSFPGQKGIAHREDEYMAVDDLKQNLAIYMQAIAALIEDETIIQAMK</sequence>